<evidence type="ECO:0000256" key="2">
    <source>
        <dbReference type="ARBA" id="ARBA00023002"/>
    </source>
</evidence>
<reference evidence="3" key="1">
    <citation type="journal article" date="2022" name="Plant J.">
        <title>Strategies of tolerance reflected in two North American maple genomes.</title>
        <authorList>
            <person name="McEvoy S.L."/>
            <person name="Sezen U.U."/>
            <person name="Trouern-Trend A."/>
            <person name="McMahon S.M."/>
            <person name="Schaberg P.G."/>
            <person name="Yang J."/>
            <person name="Wegrzyn J.L."/>
            <person name="Swenson N.G."/>
        </authorList>
    </citation>
    <scope>NUCLEOTIDE SEQUENCE</scope>
    <source>
        <strain evidence="3">NS2018</strain>
    </source>
</reference>
<dbReference type="GO" id="GO:0016614">
    <property type="term" value="F:oxidoreductase activity, acting on CH-OH group of donors"/>
    <property type="evidence" value="ECO:0007669"/>
    <property type="project" value="UniProtKB-ARBA"/>
</dbReference>
<dbReference type="InterPro" id="IPR002347">
    <property type="entry name" value="SDR_fam"/>
</dbReference>
<comment type="caution">
    <text evidence="3">The sequence shown here is derived from an EMBL/GenBank/DDBJ whole genome shotgun (WGS) entry which is preliminary data.</text>
</comment>
<organism evidence="3 4">
    <name type="scientific">Acer saccharum</name>
    <name type="common">Sugar maple</name>
    <dbReference type="NCBI Taxonomy" id="4024"/>
    <lineage>
        <taxon>Eukaryota</taxon>
        <taxon>Viridiplantae</taxon>
        <taxon>Streptophyta</taxon>
        <taxon>Embryophyta</taxon>
        <taxon>Tracheophyta</taxon>
        <taxon>Spermatophyta</taxon>
        <taxon>Magnoliopsida</taxon>
        <taxon>eudicotyledons</taxon>
        <taxon>Gunneridae</taxon>
        <taxon>Pentapetalae</taxon>
        <taxon>rosids</taxon>
        <taxon>malvids</taxon>
        <taxon>Sapindales</taxon>
        <taxon>Sapindaceae</taxon>
        <taxon>Hippocastanoideae</taxon>
        <taxon>Acereae</taxon>
        <taxon>Acer</taxon>
    </lineage>
</organism>
<keyword evidence="2" id="KW-0560">Oxidoreductase</keyword>
<dbReference type="Proteomes" id="UP001168877">
    <property type="component" value="Unassembled WGS sequence"/>
</dbReference>
<dbReference type="AlphaFoldDB" id="A0AA39SRU0"/>
<dbReference type="PANTHER" id="PTHR48107">
    <property type="entry name" value="NADPH-DEPENDENT ALDEHYDE REDUCTASE-LIKE PROTEIN, CHLOROPLASTIC-RELATED"/>
    <property type="match status" value="1"/>
</dbReference>
<dbReference type="Gene3D" id="3.40.50.720">
    <property type="entry name" value="NAD(P)-binding Rossmann-like Domain"/>
    <property type="match status" value="1"/>
</dbReference>
<dbReference type="SUPFAM" id="SSF51735">
    <property type="entry name" value="NAD(P)-binding Rossmann-fold domains"/>
    <property type="match status" value="1"/>
</dbReference>
<protein>
    <submittedName>
        <fullName evidence="3">Uncharacterized protein</fullName>
    </submittedName>
</protein>
<sequence length="149" mass="15552">MDPKYPALANTAVEDWDKTFNVNTRGAFLCSKEAANRLVHGGGGRIILISTSVVGGLFPGYGAYAASKAAVETMAKIMAKELKGSGITVNCVAPGPVATELFFAGKTEETVNRLVDSCPLGRFGQPGDVSKIVGFLAGDDGEWINGQVI</sequence>
<dbReference type="Pfam" id="PF13561">
    <property type="entry name" value="adh_short_C2"/>
    <property type="match status" value="1"/>
</dbReference>
<proteinExistence type="inferred from homology"/>
<gene>
    <name evidence="3" type="ORF">LWI29_000682</name>
</gene>
<dbReference type="InterPro" id="IPR036291">
    <property type="entry name" value="NAD(P)-bd_dom_sf"/>
</dbReference>
<dbReference type="PANTHER" id="PTHR48107:SF12">
    <property type="entry name" value="NAD DEPENDENT EPIMERASE_DEHYDRATASE FAMILY PROTEIN, EXPRESSED"/>
    <property type="match status" value="1"/>
</dbReference>
<evidence type="ECO:0000313" key="3">
    <source>
        <dbReference type="EMBL" id="KAK0598912.1"/>
    </source>
</evidence>
<dbReference type="EMBL" id="JAUESC010000003">
    <property type="protein sequence ID" value="KAK0598912.1"/>
    <property type="molecule type" value="Genomic_DNA"/>
</dbReference>
<dbReference type="PRINTS" id="PR00081">
    <property type="entry name" value="GDHRDH"/>
</dbReference>
<evidence type="ECO:0000313" key="4">
    <source>
        <dbReference type="Proteomes" id="UP001168877"/>
    </source>
</evidence>
<evidence type="ECO:0000256" key="1">
    <source>
        <dbReference type="ARBA" id="ARBA00006484"/>
    </source>
</evidence>
<comment type="similarity">
    <text evidence="1">Belongs to the short-chain dehydrogenases/reductases (SDR) family.</text>
</comment>
<keyword evidence="4" id="KW-1185">Reference proteome</keyword>
<name>A0AA39SRU0_ACESA</name>
<reference evidence="3" key="2">
    <citation type="submission" date="2023-06" db="EMBL/GenBank/DDBJ databases">
        <authorList>
            <person name="Swenson N.G."/>
            <person name="Wegrzyn J.L."/>
            <person name="Mcevoy S.L."/>
        </authorList>
    </citation>
    <scope>NUCLEOTIDE SEQUENCE</scope>
    <source>
        <strain evidence="3">NS2018</strain>
        <tissue evidence="3">Leaf</tissue>
    </source>
</reference>
<accession>A0AA39SRU0</accession>